<dbReference type="PIRSF" id="PIRSF036389">
    <property type="entry name" value="IOR_B"/>
    <property type="match status" value="1"/>
</dbReference>
<dbReference type="SUPFAM" id="SSF56003">
    <property type="entry name" value="Molybdenum cofactor-binding domain"/>
    <property type="match status" value="2"/>
</dbReference>
<dbReference type="Pfam" id="PF02738">
    <property type="entry name" value="MoCoBD_1"/>
    <property type="match status" value="1"/>
</dbReference>
<accession>A0ABX7BB95</accession>
<keyword evidence="3" id="KW-1185">Reference proteome</keyword>
<dbReference type="InterPro" id="IPR008274">
    <property type="entry name" value="AldOxase/xan_DH_MoCoBD1"/>
</dbReference>
<feature type="domain" description="Aldehyde oxidase/xanthine dehydrogenase a/b hammerhead" evidence="1">
    <location>
        <begin position="216"/>
        <end position="294"/>
    </location>
</feature>
<evidence type="ECO:0000313" key="3">
    <source>
        <dbReference type="Proteomes" id="UP000595197"/>
    </source>
</evidence>
<sequence>MLKNFAIDPKPSRRRFLQGSAAAAAGLTIGFHWSGGPKIASAAAAGGAFAPNAFVRIGTDNTVTVLSKHLEMGQGVYTGLATLVAEELDADWSQMRVEGAPADAALYNNLAFGPVQGTGGSSSIANSYEQLRKAGATARALLVEAAAREWKVDRAGIAVEKGVVSHAASGRSATFGDLSAKAAALPVPADVPLKDPSRFTLIGTSVPRVDTRSKSNGTATFALDVVLPGMLTAVIARAPVFGATVKSVDDAEALAIPGVVNVVRVPSGVAVAATNFWAASKGREALAIEWDESRAETRGTAELLAEYKALAGKPGAPARVEGDAAKALAGAAKTVTASFEFPYLAHAPMEPLDCVVRLDGSGCEIWAGDQFQTIDQNNAAAAAGLKPEQVRINTLVAGGSFGRRANAASDYIVEAVHVAKALDRGTPVKLVWTREDDIRGGRYRPMYYHTLTAGLDAAGDPVAWQHRIVGQSIIGGTPFAPVLIKDGVDGTSVEGASNLPYDIPNMLVDLHTTEVGVPVLWWRAVGSTHTAYSTEVFIDELASAAGKDPVEFRRALLAKHPRHLGVLNLAAEKAGWGTPLPEGKARGVAVHESFSTFVAQVAEVTMQTDGSVKVDRVVCAVDCGLAVNPDVIRAQMEGGIGFGLGGVMYGEVTLDRGRVEQSNFHDYRVLRIEEMPAVEVHIVPSAAAPTGVGEPGVPPVGPAVANAVFAATGRRIRNLPFTRDMNV</sequence>
<dbReference type="NCBIfam" id="TIGR01409">
    <property type="entry name" value="TAT_signal_seq"/>
    <property type="match status" value="1"/>
</dbReference>
<dbReference type="RefSeq" id="WP_201079391.1">
    <property type="nucleotide sequence ID" value="NZ_CP067420.1"/>
</dbReference>
<dbReference type="PROSITE" id="PS51318">
    <property type="entry name" value="TAT"/>
    <property type="match status" value="1"/>
</dbReference>
<reference evidence="2" key="1">
    <citation type="submission" date="2021-02" db="EMBL/GenBank/DDBJ databases">
        <title>Skermanella TT6 skin isolate.</title>
        <authorList>
            <person name="Lee K."/>
            <person name="Ganzorig M."/>
        </authorList>
    </citation>
    <scope>NUCLEOTIDE SEQUENCE</scope>
    <source>
        <strain evidence="2">TT6</strain>
    </source>
</reference>
<dbReference type="InterPro" id="IPR052516">
    <property type="entry name" value="N-heterocyclic_Hydroxylase"/>
</dbReference>
<proteinExistence type="predicted"/>
<dbReference type="PANTHER" id="PTHR47495">
    <property type="entry name" value="ALDEHYDE DEHYDROGENASE"/>
    <property type="match status" value="1"/>
</dbReference>
<dbReference type="SMART" id="SM01008">
    <property type="entry name" value="Ald_Xan_dh_C"/>
    <property type="match status" value="1"/>
</dbReference>
<name>A0ABX7BB95_9PROT</name>
<evidence type="ECO:0000313" key="2">
    <source>
        <dbReference type="EMBL" id="QQP91452.1"/>
    </source>
</evidence>
<gene>
    <name evidence="2" type="ORF">IGS68_09715</name>
</gene>
<dbReference type="InterPro" id="IPR000674">
    <property type="entry name" value="Ald_Oxase/Xan_DH_a/b"/>
</dbReference>
<dbReference type="Pfam" id="PF20256">
    <property type="entry name" value="MoCoBD_2"/>
    <property type="match status" value="2"/>
</dbReference>
<organism evidence="2 3">
    <name type="scientific">Skermanella cutis</name>
    <dbReference type="NCBI Taxonomy" id="2775420"/>
    <lineage>
        <taxon>Bacteria</taxon>
        <taxon>Pseudomonadati</taxon>
        <taxon>Pseudomonadota</taxon>
        <taxon>Alphaproteobacteria</taxon>
        <taxon>Rhodospirillales</taxon>
        <taxon>Azospirillaceae</taxon>
        <taxon>Skermanella</taxon>
    </lineage>
</organism>
<dbReference type="InterPro" id="IPR037165">
    <property type="entry name" value="AldOxase/xan_DH_Mopterin-bd_sf"/>
</dbReference>
<dbReference type="Proteomes" id="UP000595197">
    <property type="component" value="Chromosome"/>
</dbReference>
<dbReference type="InterPro" id="IPR006311">
    <property type="entry name" value="TAT_signal"/>
</dbReference>
<evidence type="ECO:0000259" key="1">
    <source>
        <dbReference type="SMART" id="SM01008"/>
    </source>
</evidence>
<dbReference type="Gene3D" id="3.30.365.10">
    <property type="entry name" value="Aldehyde oxidase/xanthine dehydrogenase, molybdopterin binding domain"/>
    <property type="match status" value="4"/>
</dbReference>
<dbReference type="PANTHER" id="PTHR47495:SF2">
    <property type="entry name" value="ALDEHYDE DEHYDROGENASE"/>
    <property type="match status" value="1"/>
</dbReference>
<dbReference type="EMBL" id="CP067420">
    <property type="protein sequence ID" value="QQP91452.1"/>
    <property type="molecule type" value="Genomic_DNA"/>
</dbReference>
<dbReference type="Gene3D" id="3.90.1170.50">
    <property type="entry name" value="Aldehyde oxidase/xanthine dehydrogenase, a/b hammerhead"/>
    <property type="match status" value="1"/>
</dbReference>
<protein>
    <submittedName>
        <fullName evidence="2">Xanthine dehydrogenase family protein molybdopterin-binding subunit</fullName>
    </submittedName>
</protein>
<dbReference type="InterPro" id="IPR012368">
    <property type="entry name" value="OxRdtase_Mopterin-bd_su_IorB"/>
</dbReference>
<dbReference type="InterPro" id="IPR046867">
    <property type="entry name" value="AldOxase/xan_DH_MoCoBD2"/>
</dbReference>
<dbReference type="InterPro" id="IPR019546">
    <property type="entry name" value="TAT_signal_bac_arc"/>
</dbReference>